<evidence type="ECO:0000313" key="5">
    <source>
        <dbReference type="Proteomes" id="UP000030653"/>
    </source>
</evidence>
<reference evidence="4 5" key="1">
    <citation type="journal article" date="2012" name="Science">
        <title>The Paleozoic origin of enzymatic lignin decomposition reconstructed from 31 fungal genomes.</title>
        <authorList>
            <person name="Floudas D."/>
            <person name="Binder M."/>
            <person name="Riley R."/>
            <person name="Barry K."/>
            <person name="Blanchette R.A."/>
            <person name="Henrissat B."/>
            <person name="Martinez A.T."/>
            <person name="Otillar R."/>
            <person name="Spatafora J.W."/>
            <person name="Yadav J.S."/>
            <person name="Aerts A."/>
            <person name="Benoit I."/>
            <person name="Boyd A."/>
            <person name="Carlson A."/>
            <person name="Copeland A."/>
            <person name="Coutinho P.M."/>
            <person name="de Vries R.P."/>
            <person name="Ferreira P."/>
            <person name="Findley K."/>
            <person name="Foster B."/>
            <person name="Gaskell J."/>
            <person name="Glotzer D."/>
            <person name="Gorecki P."/>
            <person name="Heitman J."/>
            <person name="Hesse C."/>
            <person name="Hori C."/>
            <person name="Igarashi K."/>
            <person name="Jurgens J.A."/>
            <person name="Kallen N."/>
            <person name="Kersten P."/>
            <person name="Kohler A."/>
            <person name="Kuees U."/>
            <person name="Kumar T.K.A."/>
            <person name="Kuo A."/>
            <person name="LaButti K."/>
            <person name="Larrondo L.F."/>
            <person name="Lindquist E."/>
            <person name="Ling A."/>
            <person name="Lombard V."/>
            <person name="Lucas S."/>
            <person name="Lundell T."/>
            <person name="Martin R."/>
            <person name="McLaughlin D.J."/>
            <person name="Morgenstern I."/>
            <person name="Morin E."/>
            <person name="Murat C."/>
            <person name="Nagy L.G."/>
            <person name="Nolan M."/>
            <person name="Ohm R.A."/>
            <person name="Patyshakuliyeva A."/>
            <person name="Rokas A."/>
            <person name="Ruiz-Duenas F.J."/>
            <person name="Sabat G."/>
            <person name="Salamov A."/>
            <person name="Samejima M."/>
            <person name="Schmutz J."/>
            <person name="Slot J.C."/>
            <person name="St John F."/>
            <person name="Stenlid J."/>
            <person name="Sun H."/>
            <person name="Sun S."/>
            <person name="Syed K."/>
            <person name="Tsang A."/>
            <person name="Wiebenga A."/>
            <person name="Young D."/>
            <person name="Pisabarro A."/>
            <person name="Eastwood D.C."/>
            <person name="Martin F."/>
            <person name="Cullen D."/>
            <person name="Grigoriev I.V."/>
            <person name="Hibbett D.S."/>
        </authorList>
    </citation>
    <scope>NUCLEOTIDE SEQUENCE [LARGE SCALE GENOMIC DNA]</scope>
    <source>
        <strain evidence="4 5">DJM-731 SS1</strain>
    </source>
</reference>
<dbReference type="Proteomes" id="UP000030653">
    <property type="component" value="Unassembled WGS sequence"/>
</dbReference>
<keyword evidence="5" id="KW-1185">Reference proteome</keyword>
<evidence type="ECO:0000256" key="1">
    <source>
        <dbReference type="ARBA" id="ARBA00010322"/>
    </source>
</evidence>
<evidence type="ECO:0000256" key="3">
    <source>
        <dbReference type="ARBA" id="ARBA00022840"/>
    </source>
</evidence>
<dbReference type="SUPFAM" id="SSF52540">
    <property type="entry name" value="P-loop containing nucleoside triphosphate hydrolases"/>
    <property type="match status" value="1"/>
</dbReference>
<dbReference type="GO" id="GO:0006515">
    <property type="term" value="P:protein quality control for misfolded or incompletely synthesized proteins"/>
    <property type="evidence" value="ECO:0007669"/>
    <property type="project" value="TreeGrafter"/>
</dbReference>
<dbReference type="Gene3D" id="3.40.50.300">
    <property type="entry name" value="P-loop containing nucleotide triphosphate hydrolases"/>
    <property type="match status" value="1"/>
</dbReference>
<dbReference type="GO" id="GO:0005739">
    <property type="term" value="C:mitochondrion"/>
    <property type="evidence" value="ECO:0007669"/>
    <property type="project" value="TreeGrafter"/>
</dbReference>
<dbReference type="GeneID" id="63691111"/>
<dbReference type="GO" id="GO:0016887">
    <property type="term" value="F:ATP hydrolysis activity"/>
    <property type="evidence" value="ECO:0007669"/>
    <property type="project" value="InterPro"/>
</dbReference>
<evidence type="ECO:0000313" key="4">
    <source>
        <dbReference type="EMBL" id="EJU06585.1"/>
    </source>
</evidence>
<dbReference type="RefSeq" id="XP_040633479.1">
    <property type="nucleotide sequence ID" value="XM_040776049.1"/>
</dbReference>
<name>M5GD34_DACPD</name>
<comment type="similarity">
    <text evidence="1">Belongs to the AFG1 ATPase family.</text>
</comment>
<accession>M5GD34</accession>
<organism evidence="4 5">
    <name type="scientific">Dacryopinax primogenitus (strain DJM 731)</name>
    <name type="common">Brown rot fungus</name>
    <dbReference type="NCBI Taxonomy" id="1858805"/>
    <lineage>
        <taxon>Eukaryota</taxon>
        <taxon>Fungi</taxon>
        <taxon>Dikarya</taxon>
        <taxon>Basidiomycota</taxon>
        <taxon>Agaricomycotina</taxon>
        <taxon>Dacrymycetes</taxon>
        <taxon>Dacrymycetales</taxon>
        <taxon>Dacrymycetaceae</taxon>
        <taxon>Dacryopinax</taxon>
    </lineage>
</organism>
<dbReference type="PANTHER" id="PTHR12169:SF6">
    <property type="entry name" value="AFG1-LIKE ATPASE"/>
    <property type="match status" value="1"/>
</dbReference>
<dbReference type="NCBIfam" id="NF040713">
    <property type="entry name" value="ZapE"/>
    <property type="match status" value="1"/>
</dbReference>
<dbReference type="STRING" id="1858805.M5GD34"/>
<dbReference type="Pfam" id="PF03969">
    <property type="entry name" value="AFG1_ATPase"/>
    <property type="match status" value="1"/>
</dbReference>
<sequence>MTLLQFSFQLNFGSDTPTSRYHELVERGLLNKDHHQLEIVAKLEALHDRLTTYNPPLLPDAPSSSSSSLLGRFFFSNQQPPIATIDPQDVPQGLYLYGDVGTGKSMLMDLFYDTLPPNITRKRRIHFHAFMIDVHKRIQAVKNKLGAVADPIPPVARDLANEAIVLCFDEFQVTDIADAMILRRLMESLLDFGVVFVMTSNRHPDDLYKNGIQRESFVPCINIIKERLDVTDLNSGTDYRRMLKAMSKVYYSPVNDETRREMEKLFDAISEDEPVIYGRKLSVWGRDVLVPESTDKVARFSFADLCGGPRSAVDYLEITKNFPTIFVTDIPKMTLSQKDMARRFITFIDACYESKTKLFASSEVPIFKVFSEEGQSDRKEISDHMRHMMDNLGLDASMMGTTALFTGDEELFAFARAVSRLTQMGTRAWAETAGQPD</sequence>
<dbReference type="InterPro" id="IPR027417">
    <property type="entry name" value="P-loop_NTPase"/>
</dbReference>
<dbReference type="GO" id="GO:0005524">
    <property type="term" value="F:ATP binding"/>
    <property type="evidence" value="ECO:0007669"/>
    <property type="project" value="UniProtKB-KW"/>
</dbReference>
<dbReference type="PANTHER" id="PTHR12169">
    <property type="entry name" value="ATPASE N2B"/>
    <property type="match status" value="1"/>
</dbReference>
<gene>
    <name evidence="4" type="ORF">DACRYDRAFT_74092</name>
</gene>
<keyword evidence="3" id="KW-0067">ATP-binding</keyword>
<dbReference type="InterPro" id="IPR005654">
    <property type="entry name" value="ATPase_AFG1-like"/>
</dbReference>
<dbReference type="OMA" id="ARRFINM"/>
<dbReference type="EMBL" id="JH795855">
    <property type="protein sequence ID" value="EJU06585.1"/>
    <property type="molecule type" value="Genomic_DNA"/>
</dbReference>
<protein>
    <submittedName>
        <fullName evidence="4">AFG1-like ATPase</fullName>
    </submittedName>
</protein>
<dbReference type="OrthoDB" id="548867at2759"/>
<evidence type="ECO:0000256" key="2">
    <source>
        <dbReference type="ARBA" id="ARBA00022741"/>
    </source>
</evidence>
<dbReference type="AlphaFoldDB" id="M5GD34"/>
<dbReference type="HOGENOM" id="CLU_008681_0_3_1"/>
<keyword evidence="2" id="KW-0547">Nucleotide-binding</keyword>
<proteinExistence type="inferred from homology"/>